<dbReference type="STRING" id="1156395.DBT_1075"/>
<evidence type="ECO:0000313" key="2">
    <source>
        <dbReference type="EMBL" id="OCC15328.1"/>
    </source>
</evidence>
<protein>
    <submittedName>
        <fullName evidence="2">Uncharacterized protein</fullName>
    </submittedName>
</protein>
<comment type="caution">
    <text evidence="2">The sequence shown here is derived from an EMBL/GenBank/DDBJ whole genome shotgun (WGS) entry which is preliminary data.</text>
</comment>
<feature type="compositionally biased region" description="Low complexity" evidence="1">
    <location>
        <begin position="32"/>
        <end position="41"/>
    </location>
</feature>
<keyword evidence="3" id="KW-1185">Reference proteome</keyword>
<organism evidence="2 3">
    <name type="scientific">Dissulfuribacter thermophilus</name>
    <dbReference type="NCBI Taxonomy" id="1156395"/>
    <lineage>
        <taxon>Bacteria</taxon>
        <taxon>Pseudomonadati</taxon>
        <taxon>Thermodesulfobacteriota</taxon>
        <taxon>Dissulfuribacteria</taxon>
        <taxon>Dissulfuribacterales</taxon>
        <taxon>Dissulfuribacteraceae</taxon>
        <taxon>Dissulfuribacter</taxon>
    </lineage>
</organism>
<proteinExistence type="predicted"/>
<dbReference type="Proteomes" id="UP000093080">
    <property type="component" value="Unassembled WGS sequence"/>
</dbReference>
<gene>
    <name evidence="2" type="ORF">DBT_1075</name>
</gene>
<accession>A0A1B9F5V3</accession>
<evidence type="ECO:0000313" key="3">
    <source>
        <dbReference type="Proteomes" id="UP000093080"/>
    </source>
</evidence>
<dbReference type="AlphaFoldDB" id="A0A1B9F5V3"/>
<sequence>MPLLGTAQWEGAVSRMIRKPGDRPGGGELEGLRGLSSEVYG</sequence>
<evidence type="ECO:0000256" key="1">
    <source>
        <dbReference type="SAM" id="MobiDB-lite"/>
    </source>
</evidence>
<reference evidence="2 3" key="1">
    <citation type="submission" date="2016-06" db="EMBL/GenBank/DDBJ databases">
        <title>Respiratory ammonification of nitrate coupled to the oxidation of elemental sulfur in deep-sea autotrophic thermophilic bacteria.</title>
        <authorList>
            <person name="Slobodkina G.B."/>
            <person name="Mardanov A.V."/>
            <person name="Ravin N.V."/>
            <person name="Frolova A.A."/>
            <person name="Viryasiv M.B."/>
            <person name="Chernyh N.A."/>
            <person name="Bonch-Osmolovskaya E.A."/>
            <person name="Slobodkin A.I."/>
        </authorList>
    </citation>
    <scope>NUCLEOTIDE SEQUENCE [LARGE SCALE GENOMIC DNA]</scope>
    <source>
        <strain evidence="2 3">S69</strain>
    </source>
</reference>
<name>A0A1B9F5V3_9BACT</name>
<dbReference type="EMBL" id="MAGO01000005">
    <property type="protein sequence ID" value="OCC15328.1"/>
    <property type="molecule type" value="Genomic_DNA"/>
</dbReference>
<feature type="region of interest" description="Disordered" evidence="1">
    <location>
        <begin position="15"/>
        <end position="41"/>
    </location>
</feature>